<dbReference type="EMBL" id="AP025739">
    <property type="protein sequence ID" value="BDI33268.1"/>
    <property type="molecule type" value="Genomic_DNA"/>
</dbReference>
<evidence type="ECO:0000313" key="1">
    <source>
        <dbReference type="EMBL" id="BDI33268.1"/>
    </source>
</evidence>
<dbReference type="AlphaFoldDB" id="A0A402CNX8"/>
<proteinExistence type="predicted"/>
<organism evidence="1 2">
    <name type="scientific">Capsulimonas corticalis</name>
    <dbReference type="NCBI Taxonomy" id="2219043"/>
    <lineage>
        <taxon>Bacteria</taxon>
        <taxon>Bacillati</taxon>
        <taxon>Armatimonadota</taxon>
        <taxon>Armatimonadia</taxon>
        <taxon>Capsulimonadales</taxon>
        <taxon>Capsulimonadaceae</taxon>
        <taxon>Capsulimonas</taxon>
    </lineage>
</organism>
<protein>
    <submittedName>
        <fullName evidence="1">Uncharacterized protein</fullName>
    </submittedName>
</protein>
<name>A0A402CNX8_9BACT</name>
<sequence>MTLGLPSLDWRRMRAAAFACACVALLARSADAASPNMDAAVSLCAMSDSGASATAPAGWTLTANASGENIHLRSADGLAGAEWGLASLVDPVHDDRGDGDTDADVEAKTLLARSLRALGDSAAPMTEAARSYSSYVTGCPFETPTHRGVVFYHQYQWDENQSVVSYYIAWTDKDRWSASGFVAANVALSIRASLRPCPHNPFWAEGKQEEAEEGLQLAREAYNHNTHVVCLLSKTPDHAYMLTIDNKRKPLCQKSGGPQIAMSSE</sequence>
<dbReference type="RefSeq" id="WP_119319070.1">
    <property type="nucleotide sequence ID" value="NZ_AP025739.1"/>
</dbReference>
<reference evidence="1 2" key="1">
    <citation type="journal article" date="2019" name="Int. J. Syst. Evol. Microbiol.">
        <title>Capsulimonas corticalis gen. nov., sp. nov., an aerobic capsulated bacterium, of a novel bacterial order, Capsulimonadales ord. nov., of the class Armatimonadia of the phylum Armatimonadetes.</title>
        <authorList>
            <person name="Li J."/>
            <person name="Kudo C."/>
            <person name="Tonouchi A."/>
        </authorList>
    </citation>
    <scope>NUCLEOTIDE SEQUENCE [LARGE SCALE GENOMIC DNA]</scope>
    <source>
        <strain evidence="1 2">AX-7</strain>
    </source>
</reference>
<evidence type="ECO:0000313" key="2">
    <source>
        <dbReference type="Proteomes" id="UP000287394"/>
    </source>
</evidence>
<dbReference type="KEGG" id="ccot:CCAX7_53190"/>
<keyword evidence="2" id="KW-1185">Reference proteome</keyword>
<accession>A0A402CNX8</accession>
<dbReference type="Proteomes" id="UP000287394">
    <property type="component" value="Chromosome"/>
</dbReference>
<gene>
    <name evidence="1" type="ORF">CCAX7_53190</name>
</gene>